<dbReference type="GO" id="GO:0000175">
    <property type="term" value="F:3'-5'-RNA exonuclease activity"/>
    <property type="evidence" value="ECO:0007669"/>
    <property type="project" value="InterPro"/>
</dbReference>
<dbReference type="InterPro" id="IPR012337">
    <property type="entry name" value="RNaseH-like_sf"/>
</dbReference>
<dbReference type="InterPro" id="IPR051274">
    <property type="entry name" value="3-5_Exoribonuclease"/>
</dbReference>
<protein>
    <submittedName>
        <fullName evidence="5">DNA polymerase III</fullName>
    </submittedName>
</protein>
<dbReference type="SMART" id="SM00479">
    <property type="entry name" value="EXOIII"/>
    <property type="match status" value="1"/>
</dbReference>
<dbReference type="InterPro" id="IPR036397">
    <property type="entry name" value="RNaseH_sf"/>
</dbReference>
<dbReference type="Gene3D" id="3.30.420.10">
    <property type="entry name" value="Ribonuclease H-like superfamily/Ribonuclease H"/>
    <property type="match status" value="1"/>
</dbReference>
<feature type="domain" description="Exonuclease" evidence="4">
    <location>
        <begin position="7"/>
        <end position="182"/>
    </location>
</feature>
<keyword evidence="2" id="KW-0378">Hydrolase</keyword>
<dbReference type="GO" id="GO:0006259">
    <property type="term" value="P:DNA metabolic process"/>
    <property type="evidence" value="ECO:0007669"/>
    <property type="project" value="UniProtKB-ARBA"/>
</dbReference>
<dbReference type="CDD" id="cd06133">
    <property type="entry name" value="ERI-1_3'hExo_like"/>
    <property type="match status" value="1"/>
</dbReference>
<evidence type="ECO:0000256" key="2">
    <source>
        <dbReference type="ARBA" id="ARBA00022801"/>
    </source>
</evidence>
<dbReference type="PANTHER" id="PTHR23044:SF61">
    <property type="entry name" value="3'-5' EXORIBONUCLEASE 1-RELATED"/>
    <property type="match status" value="1"/>
</dbReference>
<dbReference type="eggNOG" id="COG5018">
    <property type="taxonomic scope" value="Bacteria"/>
</dbReference>
<evidence type="ECO:0000256" key="1">
    <source>
        <dbReference type="ARBA" id="ARBA00022722"/>
    </source>
</evidence>
<dbReference type="InterPro" id="IPR047201">
    <property type="entry name" value="ERI-1_3'hExo-like"/>
</dbReference>
<evidence type="ECO:0000313" key="6">
    <source>
        <dbReference type="Proteomes" id="UP000030129"/>
    </source>
</evidence>
<proteinExistence type="predicted"/>
<comment type="caution">
    <text evidence="5">The sequence shown here is derived from an EMBL/GenBank/DDBJ whole genome shotgun (WGS) entry which is preliminary data.</text>
</comment>
<accession>A0A0A2LHX0</accession>
<dbReference type="STRING" id="1406840.Q763_13260"/>
<name>A0A0A2LHX0_9FLAO</name>
<dbReference type="PANTHER" id="PTHR23044">
    <property type="entry name" value="3'-5' EXONUCLEASE ERI1-RELATED"/>
    <property type="match status" value="1"/>
</dbReference>
<keyword evidence="1" id="KW-0540">Nuclease</keyword>
<evidence type="ECO:0000256" key="3">
    <source>
        <dbReference type="ARBA" id="ARBA00022839"/>
    </source>
</evidence>
<keyword evidence="3" id="KW-0269">Exonuclease</keyword>
<organism evidence="5 6">
    <name type="scientific">Flavobacterium beibuense F44-8</name>
    <dbReference type="NCBI Taxonomy" id="1406840"/>
    <lineage>
        <taxon>Bacteria</taxon>
        <taxon>Pseudomonadati</taxon>
        <taxon>Bacteroidota</taxon>
        <taxon>Flavobacteriia</taxon>
        <taxon>Flavobacteriales</taxon>
        <taxon>Flavobacteriaceae</taxon>
        <taxon>Flavobacterium</taxon>
    </lineage>
</organism>
<evidence type="ECO:0000313" key="5">
    <source>
        <dbReference type="EMBL" id="KGO79514.1"/>
    </source>
</evidence>
<dbReference type="RefSeq" id="WP_035135016.1">
    <property type="nucleotide sequence ID" value="NZ_JRLV01000016.1"/>
</dbReference>
<dbReference type="AlphaFoldDB" id="A0A0A2LHX0"/>
<reference evidence="5 6" key="1">
    <citation type="submission" date="2013-09" db="EMBL/GenBank/DDBJ databases">
        <authorList>
            <person name="Zeng Z."/>
            <person name="Chen C."/>
        </authorList>
    </citation>
    <scope>NUCLEOTIDE SEQUENCE [LARGE SCALE GENOMIC DNA]</scope>
    <source>
        <strain evidence="5 6">F44-8</strain>
    </source>
</reference>
<sequence>MAQKLDKILVVDIEATCWNGPIPEGMTNDIIEIGICLLDTVNGEITDNRGIIVKPERSTVSPFCTELTTITQEMVDQEGISFSEACKILRKEYLSQSRAWASFGAYDLKQFQRQCTALNIGYPFGPSHINVKTLFALKHQLQHEQGMAGALSILNIPLEGTHHRGVDDAKNIAKILNSILKK</sequence>
<dbReference type="InterPro" id="IPR013520">
    <property type="entry name" value="Ribonucl_H"/>
</dbReference>
<gene>
    <name evidence="5" type="ORF">Q763_13260</name>
</gene>
<evidence type="ECO:0000259" key="4">
    <source>
        <dbReference type="SMART" id="SM00479"/>
    </source>
</evidence>
<dbReference type="Proteomes" id="UP000030129">
    <property type="component" value="Unassembled WGS sequence"/>
</dbReference>
<dbReference type="GO" id="GO:0003676">
    <property type="term" value="F:nucleic acid binding"/>
    <property type="evidence" value="ECO:0007669"/>
    <property type="project" value="InterPro"/>
</dbReference>
<keyword evidence="6" id="KW-1185">Reference proteome</keyword>
<dbReference type="SUPFAM" id="SSF53098">
    <property type="entry name" value="Ribonuclease H-like"/>
    <property type="match status" value="1"/>
</dbReference>
<dbReference type="EMBL" id="JRLV01000016">
    <property type="protein sequence ID" value="KGO79514.1"/>
    <property type="molecule type" value="Genomic_DNA"/>
</dbReference>
<dbReference type="Pfam" id="PF00929">
    <property type="entry name" value="RNase_T"/>
    <property type="match status" value="1"/>
</dbReference>